<dbReference type="EMBL" id="WSZM01000949">
    <property type="protein sequence ID" value="KAF4028852.1"/>
    <property type="molecule type" value="Genomic_DNA"/>
</dbReference>
<dbReference type="InterPro" id="IPR012917">
    <property type="entry name" value="DUF3294"/>
</dbReference>
<evidence type="ECO:0000256" key="4">
    <source>
        <dbReference type="SAM" id="MobiDB-lite"/>
    </source>
</evidence>
<proteinExistence type="predicted"/>
<feature type="coiled-coil region" evidence="3">
    <location>
        <begin position="448"/>
        <end position="475"/>
    </location>
</feature>
<dbReference type="SUPFAM" id="SSF50044">
    <property type="entry name" value="SH3-domain"/>
    <property type="match status" value="1"/>
</dbReference>
<keyword evidence="1 2" id="KW-0728">SH3 domain</keyword>
<gene>
    <name evidence="6" type="ORF">GN244_ATG19446</name>
    <name evidence="7" type="ORF">GN958_ATG04107</name>
</gene>
<sequence length="565" mass="66163">MGELRRDRKWSMQVTALYDYEPEQSDELRFIEGDVLRVLQVQDDGWWSGYNVESPNVIGIFPSNYVQALRTVFKMQSAKSLVDAGRTPRPPASSRQRIELQFRQGFATSEIEDGDEDDKVEETRTDNRGAILLLRQNLEQAERASQAVRDARRQAERERRRHRKCWRERGHDEDTDEEEHLGQHAVDVNYNGNEDDTEDEEEAAPQLQGDMHETKCQEADEGQVDKISDTIEKKGRVQTGEEFATKRPDAETTAANVITRAYRRHAAVIQNNCERARDWDQRKLSMTASARIQRWVARAYSRQRTSKRKTALRREKDAATTIQKWARLRWAYLWCRRVQIERAKREVQQARERIKMQQLRREAGNECRQLMQRSKQEEEQRRNMQQSLDNEQEQWRLNAVKEEVHCRFIEAEMQNEESVIPSRAPSSSKSRRKVMKKEAVDLIKKLVQQQLEETLRDHDAKMDELQRMVSRLQTVVRKQTAMLEDSTYQLMNLQVKQHQQKMPMVPRFSEAGGCAILPRITGQVPRQPLGTSGLRTPRPVMLSKWPVLGKSGRRPSYNQLKNTKV</sequence>
<protein>
    <recommendedName>
        <fullName evidence="5">SH3 domain-containing protein</fullName>
    </recommendedName>
</protein>
<evidence type="ECO:0000256" key="1">
    <source>
        <dbReference type="ARBA" id="ARBA00022443"/>
    </source>
</evidence>
<dbReference type="PROSITE" id="PS50002">
    <property type="entry name" value="SH3"/>
    <property type="match status" value="1"/>
</dbReference>
<evidence type="ECO:0000256" key="3">
    <source>
        <dbReference type="SAM" id="Coils"/>
    </source>
</evidence>
<dbReference type="CDD" id="cd00174">
    <property type="entry name" value="SH3"/>
    <property type="match status" value="1"/>
</dbReference>
<name>A0A833W522_PHYIN</name>
<dbReference type="SMART" id="SM00326">
    <property type="entry name" value="SH3"/>
    <property type="match status" value="1"/>
</dbReference>
<evidence type="ECO:0000259" key="5">
    <source>
        <dbReference type="PROSITE" id="PS50002"/>
    </source>
</evidence>
<accession>A0A833W522</accession>
<evidence type="ECO:0000256" key="2">
    <source>
        <dbReference type="PROSITE-ProRule" id="PRU00192"/>
    </source>
</evidence>
<reference evidence="6" key="1">
    <citation type="submission" date="2020-04" db="EMBL/GenBank/DDBJ databases">
        <title>Hybrid Assembly of Korean Phytophthora infestans isolates.</title>
        <authorList>
            <person name="Prokchorchik M."/>
            <person name="Lee Y."/>
            <person name="Seo J."/>
            <person name="Cho J.-H."/>
            <person name="Park Y.-E."/>
            <person name="Jang D.-C."/>
            <person name="Im J.-S."/>
            <person name="Choi J.-G."/>
            <person name="Park H.-J."/>
            <person name="Lee G.-B."/>
            <person name="Lee Y.-G."/>
            <person name="Hong S.-Y."/>
            <person name="Cho K."/>
            <person name="Sohn K.H."/>
        </authorList>
    </citation>
    <scope>NUCLEOTIDE SEQUENCE</scope>
    <source>
        <strain evidence="6">KR_1_A1</strain>
        <strain evidence="7">KR_2_A2</strain>
    </source>
</reference>
<feature type="region of interest" description="Disordered" evidence="4">
    <location>
        <begin position="371"/>
        <end position="390"/>
    </location>
</feature>
<dbReference type="EMBL" id="JAACNO010000569">
    <property type="protein sequence ID" value="KAF4146694.1"/>
    <property type="molecule type" value="Genomic_DNA"/>
</dbReference>
<comment type="caution">
    <text evidence="6">The sequence shown here is derived from an EMBL/GenBank/DDBJ whole genome shotgun (WGS) entry which is preliminary data.</text>
</comment>
<dbReference type="PANTHER" id="PTHR45929">
    <property type="entry name" value="JAK PATHWAY SIGNAL TRANSDUCTION ADAPTOR MOLECULE"/>
    <property type="match status" value="1"/>
</dbReference>
<dbReference type="Proteomes" id="UP000602510">
    <property type="component" value="Unassembled WGS sequence"/>
</dbReference>
<dbReference type="Pfam" id="PF07957">
    <property type="entry name" value="DUF3294"/>
    <property type="match status" value="1"/>
</dbReference>
<keyword evidence="8" id="KW-1185">Reference proteome</keyword>
<evidence type="ECO:0000313" key="6">
    <source>
        <dbReference type="EMBL" id="KAF4028852.1"/>
    </source>
</evidence>
<evidence type="ECO:0000313" key="7">
    <source>
        <dbReference type="EMBL" id="KAF4146694.1"/>
    </source>
</evidence>
<dbReference type="PRINTS" id="PR00452">
    <property type="entry name" value="SH3DOMAIN"/>
</dbReference>
<feature type="compositionally biased region" description="Acidic residues" evidence="4">
    <location>
        <begin position="193"/>
        <end position="203"/>
    </location>
</feature>
<dbReference type="Proteomes" id="UP000704712">
    <property type="component" value="Unassembled WGS sequence"/>
</dbReference>
<evidence type="ECO:0000313" key="8">
    <source>
        <dbReference type="Proteomes" id="UP000602510"/>
    </source>
</evidence>
<feature type="region of interest" description="Disordered" evidence="4">
    <location>
        <begin position="142"/>
        <end position="207"/>
    </location>
</feature>
<dbReference type="InterPro" id="IPR001452">
    <property type="entry name" value="SH3_domain"/>
</dbReference>
<dbReference type="Gene3D" id="2.30.30.40">
    <property type="entry name" value="SH3 Domains"/>
    <property type="match status" value="1"/>
</dbReference>
<dbReference type="PANTHER" id="PTHR45929:SF3">
    <property type="entry name" value="JAK PATHWAY SIGNAL TRANSDUCTION ADAPTOR MOLECULE"/>
    <property type="match status" value="1"/>
</dbReference>
<dbReference type="AlphaFoldDB" id="A0A833W522"/>
<organism evidence="6 8">
    <name type="scientific">Phytophthora infestans</name>
    <name type="common">Potato late blight agent</name>
    <name type="synonym">Botrytis infestans</name>
    <dbReference type="NCBI Taxonomy" id="4787"/>
    <lineage>
        <taxon>Eukaryota</taxon>
        <taxon>Sar</taxon>
        <taxon>Stramenopiles</taxon>
        <taxon>Oomycota</taxon>
        <taxon>Peronosporomycetes</taxon>
        <taxon>Peronosporales</taxon>
        <taxon>Peronosporaceae</taxon>
        <taxon>Phytophthora</taxon>
    </lineage>
</organism>
<dbReference type="Pfam" id="PF00018">
    <property type="entry name" value="SH3_1"/>
    <property type="match status" value="1"/>
</dbReference>
<feature type="domain" description="SH3" evidence="5">
    <location>
        <begin position="9"/>
        <end position="71"/>
    </location>
</feature>
<feature type="compositionally biased region" description="Basic and acidic residues" evidence="4">
    <location>
        <begin position="149"/>
        <end position="158"/>
    </location>
</feature>
<keyword evidence="3" id="KW-0175">Coiled coil</keyword>
<dbReference type="InterPro" id="IPR050670">
    <property type="entry name" value="STAM"/>
</dbReference>
<dbReference type="InterPro" id="IPR036028">
    <property type="entry name" value="SH3-like_dom_sf"/>
</dbReference>